<feature type="chain" id="PRO_5043438229" description="Cathepsin propeptide inhibitor domain-containing protein" evidence="1">
    <location>
        <begin position="19"/>
        <end position="99"/>
    </location>
</feature>
<protein>
    <recommendedName>
        <fullName evidence="2">Cathepsin propeptide inhibitor domain-containing protein</fullName>
    </recommendedName>
</protein>
<keyword evidence="4" id="KW-1185">Reference proteome</keyword>
<proteinExistence type="predicted"/>
<evidence type="ECO:0000313" key="4">
    <source>
        <dbReference type="Proteomes" id="UP001497472"/>
    </source>
</evidence>
<dbReference type="AlphaFoldDB" id="A0AAV1JF74"/>
<feature type="domain" description="Cathepsin propeptide inhibitor" evidence="2">
    <location>
        <begin position="33"/>
        <end position="90"/>
    </location>
</feature>
<feature type="signal peptide" evidence="1">
    <location>
        <begin position="1"/>
        <end position="18"/>
    </location>
</feature>
<evidence type="ECO:0000313" key="3">
    <source>
        <dbReference type="EMBL" id="CAK1547241.1"/>
    </source>
</evidence>
<comment type="caution">
    <text evidence="3">The sequence shown here is derived from an EMBL/GenBank/DDBJ whole genome shotgun (WGS) entry which is preliminary data.</text>
</comment>
<gene>
    <name evidence="3" type="ORF">LNINA_LOCUS6732</name>
</gene>
<keyword evidence="1" id="KW-0732">Signal</keyword>
<dbReference type="EMBL" id="CAVLEF010000009">
    <property type="protein sequence ID" value="CAK1547241.1"/>
    <property type="molecule type" value="Genomic_DNA"/>
</dbReference>
<reference evidence="3 4" key="1">
    <citation type="submission" date="2023-11" db="EMBL/GenBank/DDBJ databases">
        <authorList>
            <person name="Okamura Y."/>
        </authorList>
    </citation>
    <scope>NUCLEOTIDE SEQUENCE [LARGE SCALE GENOMIC DNA]</scope>
</reference>
<accession>A0AAV1JF74</accession>
<dbReference type="Gene3D" id="1.10.287.2250">
    <property type="match status" value="1"/>
</dbReference>
<evidence type="ECO:0000259" key="2">
    <source>
        <dbReference type="SMART" id="SM00848"/>
    </source>
</evidence>
<dbReference type="Pfam" id="PF08246">
    <property type="entry name" value="Inhibitor_I29"/>
    <property type="match status" value="1"/>
</dbReference>
<dbReference type="SMART" id="SM00848">
    <property type="entry name" value="Inhibitor_I29"/>
    <property type="match status" value="1"/>
</dbReference>
<dbReference type="InterPro" id="IPR013201">
    <property type="entry name" value="Prot_inhib_I29"/>
</dbReference>
<dbReference type="Proteomes" id="UP001497472">
    <property type="component" value="Unassembled WGS sequence"/>
</dbReference>
<evidence type="ECO:0000256" key="1">
    <source>
        <dbReference type="SAM" id="SignalP"/>
    </source>
</evidence>
<dbReference type="SUPFAM" id="SSF54001">
    <property type="entry name" value="Cysteine proteinases"/>
    <property type="match status" value="1"/>
</dbReference>
<name>A0AAV1JF74_9NEOP</name>
<sequence length="99" mass="11617">MRSFIILFLVATIAVALAEDKPHYDLEKAPELFEKFVKDFNKVYKDDNDREVHYKQFVKSLETVNELNANPDDTASYGINHFSDYTPEERKHMYGLLVE</sequence>
<organism evidence="3 4">
    <name type="scientific">Leptosia nina</name>
    <dbReference type="NCBI Taxonomy" id="320188"/>
    <lineage>
        <taxon>Eukaryota</taxon>
        <taxon>Metazoa</taxon>
        <taxon>Ecdysozoa</taxon>
        <taxon>Arthropoda</taxon>
        <taxon>Hexapoda</taxon>
        <taxon>Insecta</taxon>
        <taxon>Pterygota</taxon>
        <taxon>Neoptera</taxon>
        <taxon>Endopterygota</taxon>
        <taxon>Lepidoptera</taxon>
        <taxon>Glossata</taxon>
        <taxon>Ditrysia</taxon>
        <taxon>Papilionoidea</taxon>
        <taxon>Pieridae</taxon>
        <taxon>Pierinae</taxon>
        <taxon>Leptosia</taxon>
    </lineage>
</organism>
<dbReference type="InterPro" id="IPR038765">
    <property type="entry name" value="Papain-like_cys_pep_sf"/>
</dbReference>